<dbReference type="RefSeq" id="WP_157685864.1">
    <property type="nucleotide sequence ID" value="NZ_CADFGU010000009.1"/>
</dbReference>
<evidence type="ECO:0000313" key="1">
    <source>
        <dbReference type="EMBL" id="KKB62011.1"/>
    </source>
</evidence>
<evidence type="ECO:0000313" key="2">
    <source>
        <dbReference type="Proteomes" id="UP000033618"/>
    </source>
</evidence>
<protein>
    <recommendedName>
        <fullName evidence="3">F-box domain-containing protein</fullName>
    </recommendedName>
</protein>
<dbReference type="Proteomes" id="UP000033618">
    <property type="component" value="Unassembled WGS sequence"/>
</dbReference>
<dbReference type="AlphaFoldDB" id="A0A0F5JW10"/>
<dbReference type="PATRIC" id="fig|28092.6.peg.4629"/>
<dbReference type="EMBL" id="LAQU01000026">
    <property type="protein sequence ID" value="KKB62011.1"/>
    <property type="molecule type" value="Genomic_DNA"/>
</dbReference>
<reference evidence="1 2" key="1">
    <citation type="submission" date="2015-03" db="EMBL/GenBank/DDBJ databases">
        <title>Draft Genome Sequence of Burkholderia andropogonis type strain ICMP2807, isolated from Sorghum bicolor.</title>
        <authorList>
            <person name="Lopes-Santos L."/>
            <person name="Castro D.B."/>
            <person name="Ottoboni L.M."/>
            <person name="Park D."/>
            <person name="Weirc B.S."/>
            <person name="Destefano S.A."/>
        </authorList>
    </citation>
    <scope>NUCLEOTIDE SEQUENCE [LARGE SCALE GENOMIC DNA]</scope>
    <source>
        <strain evidence="1 2">ICMP2807</strain>
    </source>
</reference>
<sequence length="345" mass="39204">MDIARSTLSSLWDSVTYDDQAFFDADESEHRDTICELPNELIYEFAFRLPEQHLFNLASTNQKFYKILCLQCKSIKITKSFYDYASKATMENDFYDATVIMSINASKADAFKVIRITSICAMQPSFLRSYVQSVPLSALKIIQPDFCLKQYDVPTSKYDAFMSLVNKGLDRVFYVLSLPVGPILSVQDKPICYLNGNGKFNLDELGFDTSSFCDVLTKQEQLIKALSTADSLPLAKSDAFALIDLMVARWIVHHTFDSCCMSPCNLLRKTDKVLWPAMLDSLLSSIPSENLSDEIMLFIEEYDGSGGYTSSNIQNIVSEWLFHEKKLDINQVKCEMRGRFNAELD</sequence>
<evidence type="ECO:0008006" key="3">
    <source>
        <dbReference type="Google" id="ProtNLM"/>
    </source>
</evidence>
<keyword evidence="2" id="KW-1185">Reference proteome</keyword>
<comment type="caution">
    <text evidence="1">The sequence shown here is derived from an EMBL/GenBank/DDBJ whole genome shotgun (WGS) entry which is preliminary data.</text>
</comment>
<accession>A0A0F5JW10</accession>
<name>A0A0F5JW10_9BURK</name>
<gene>
    <name evidence="1" type="ORF">WM40_19735</name>
</gene>
<organism evidence="1 2">
    <name type="scientific">Robbsia andropogonis</name>
    <dbReference type="NCBI Taxonomy" id="28092"/>
    <lineage>
        <taxon>Bacteria</taxon>
        <taxon>Pseudomonadati</taxon>
        <taxon>Pseudomonadota</taxon>
        <taxon>Betaproteobacteria</taxon>
        <taxon>Burkholderiales</taxon>
        <taxon>Burkholderiaceae</taxon>
        <taxon>Robbsia</taxon>
    </lineage>
</organism>
<proteinExistence type="predicted"/>